<sequence>MLNENDYHDDDSHSQDPAVRLKQQKYKTWLYVGLLAVCFYVLFYATLIRMKSNTIGISEITPDNFDKLRAGHGQTLSCPCSTTVISYKDFVSTNMTMYPICSSAFVSKEWIEGLYFSNASSYPTSDFRMVAYSQFELLSRFCSLSREMASQIQTAVRNLELVTIELLSEIQVRLEINGIIEFQKSSAANRIISFMDYWRTTSQGIGFVSALGTNWVLVILDDTNGIITKTGGYSARTGADGVDQLCDRSNIIIPATLYLPLVHSVIDNNVGILNPLRVATRVKGFSMGCTPLEGLLASTLDCLYDGQCLQLLLNSFPNLNQTNPIWNNSILSSPFKNISVLNYFENLFVSNWSSNINYSAYFHKCSPSICTYTTIDRTALSHAITLFISLYGALILILRLVASCSIDIVFKFKVYPNRPNINMSKMGQSIKRLNLFKNVNDRTENSIKQQMCITRIYLVLLFGSVCTLCLYTSLKSEIVTITVSSPSIVTYRSLESKYSTALRCPCTNKTILYESFVSFSPVFHQICSSGLIGSDWTMLLRYSLPSSDNDWRAQAPPQFQVLSDLCSLANKTIDDALNRFYSQAFVTSTVMNEVAFNKQLNTSLNQFYQSTLYNFDLIKNLLQLVMRADQLYTGSFVANWNTDITDMVATVVTNQTTNSQTAYMQILLHGIQEANSTLFTCFCAMNPNCKAPTAFYDSVLNYDTNITVNMILDILGWNRGCLSMDSLLLSTLQCFYADANSDCFAFILSHLLKIKFNYELMGPLTLDIHPLIYNPTQTRYSPNTTISVIIKELMLETWNPSLSYENFYQSCSPIYCSYSERVRQQTFLEIIVILVSMIGGVVVSLRFLTPHFVRFTWKVLNLFVKKPRQVERVHRRLIDRLRTIVQNVINSLYATMTELNIFKARDFGGNCDRVTLKRNGQWATRLYIILFITSLTIFISYTIVQPRAVTQSFNEPSFSFYNHLTEMYGDKLQCSCSQIASPYAQFVSIQPIFHSVCSSQFVSETWRMALLDGLVSNLTIYEERDYRRFLSAHLQYLQGLCQLSQTSVTNAINEFLTSLLITVEILPQNTFQNRLSALVEQTKSNAPILFSNLMFAKQSIFHGNALMTSYGTNFQYYSSLVRYTPYWICVQTEAKIYDDNCSCGLSPTCVTQANFIEQDSLKIVLIKGMKMGCTPSESFFASTLECFYDQLCLDLIQNYTNYKHSLTPLATATLTRFPQNTTISEFVEDLFIESWSTDINYPLYYQQCLPSICYYISVEKFNVFYIITLILGLQGGLSIVLKFICPKLIRILSKIYLERKQTTSVVSPGTLIKEPLRMTANTDIQPMNSTSQSGTMTYSQSFFTVISIGVLLVCTLVGVITFSIYYSRQDWTTNAPTVDSLSTTLSTAISTSSISTGSIYTLAIIQVSIDTPCSDSISDPKILTDINGDNRTDLIFCCENSRQVNVLLGHSNGSFERAISFSLEDNSQILQIRVGDINGDEQIDLILGSKTDQQYNVNLLYSNGNGTFQTQHMQSLAMNGFEIDSNSLENLIGSSFDLNVNDLNKDSKLDIIVVLGYRSRVFIFFGDDNGTFSSRLALPLTIFGNPSRLNVVDLNNDSYLDLIVLDIDALHIQIFFGDQNGRFQLQKWFFTVFGISDSNMLVGDFNNDGQPDMVFFNSRINTVYVSYRNSNGTFQSKEKTIMESYLSMSTVTALHLNDDGYLDIVIGTPLSDELYVLIGSDNGDFQTQIINSTELNTNYFGINTCQDVINMNIQSGNAYLLLNTRQCSMQ</sequence>
<dbReference type="Proteomes" id="UP000663852">
    <property type="component" value="Unassembled WGS sequence"/>
</dbReference>
<feature type="transmembrane region" description="Helical" evidence="2">
    <location>
        <begin position="827"/>
        <end position="848"/>
    </location>
</feature>
<feature type="transmembrane region" description="Helical" evidence="2">
    <location>
        <begin position="379"/>
        <end position="402"/>
    </location>
</feature>
<evidence type="ECO:0000256" key="1">
    <source>
        <dbReference type="ARBA" id="ARBA00022729"/>
    </source>
</evidence>
<dbReference type="EMBL" id="CAJNOR010000545">
    <property type="protein sequence ID" value="CAF0944033.1"/>
    <property type="molecule type" value="Genomic_DNA"/>
</dbReference>
<keyword evidence="2" id="KW-0472">Membrane</keyword>
<dbReference type="Proteomes" id="UP000663828">
    <property type="component" value="Unassembled WGS sequence"/>
</dbReference>
<evidence type="ECO:0000313" key="5">
    <source>
        <dbReference type="Proteomes" id="UP000663828"/>
    </source>
</evidence>
<feature type="transmembrane region" description="Helical" evidence="2">
    <location>
        <begin position="926"/>
        <end position="944"/>
    </location>
</feature>
<dbReference type="InterPro" id="IPR013517">
    <property type="entry name" value="FG-GAP"/>
</dbReference>
<comment type="caution">
    <text evidence="4">The sequence shown here is derived from an EMBL/GenBank/DDBJ whole genome shotgun (WGS) entry which is preliminary data.</text>
</comment>
<dbReference type="Gene3D" id="2.130.10.130">
    <property type="entry name" value="Integrin alpha, N-terminal"/>
    <property type="match status" value="2"/>
</dbReference>
<feature type="transmembrane region" description="Helical" evidence="2">
    <location>
        <begin position="456"/>
        <end position="474"/>
    </location>
</feature>
<organism evidence="4 6">
    <name type="scientific">Adineta ricciae</name>
    <name type="common">Rotifer</name>
    <dbReference type="NCBI Taxonomy" id="249248"/>
    <lineage>
        <taxon>Eukaryota</taxon>
        <taxon>Metazoa</taxon>
        <taxon>Spiralia</taxon>
        <taxon>Gnathifera</taxon>
        <taxon>Rotifera</taxon>
        <taxon>Eurotatoria</taxon>
        <taxon>Bdelloidea</taxon>
        <taxon>Adinetida</taxon>
        <taxon>Adinetidae</taxon>
        <taxon>Adineta</taxon>
    </lineage>
</organism>
<feature type="transmembrane region" description="Helical" evidence="2">
    <location>
        <begin position="29"/>
        <end position="48"/>
    </location>
</feature>
<keyword evidence="1" id="KW-0732">Signal</keyword>
<keyword evidence="2" id="KW-1133">Transmembrane helix</keyword>
<dbReference type="PANTHER" id="PTHR44103">
    <property type="entry name" value="PROPROTEIN CONVERTASE P"/>
    <property type="match status" value="1"/>
</dbReference>
<reference evidence="4" key="1">
    <citation type="submission" date="2021-02" db="EMBL/GenBank/DDBJ databases">
        <authorList>
            <person name="Nowell W R."/>
        </authorList>
    </citation>
    <scope>NUCLEOTIDE SEQUENCE</scope>
</reference>
<keyword evidence="2" id="KW-0812">Transmembrane</keyword>
<gene>
    <name evidence="4" type="ORF">EDS130_LOCUS12375</name>
    <name evidence="3" type="ORF">XAT740_LOCUS10282</name>
</gene>
<dbReference type="SUPFAM" id="SSF69318">
    <property type="entry name" value="Integrin alpha N-terminal domain"/>
    <property type="match status" value="1"/>
</dbReference>
<evidence type="ECO:0000313" key="3">
    <source>
        <dbReference type="EMBL" id="CAF0944033.1"/>
    </source>
</evidence>
<evidence type="ECO:0000313" key="6">
    <source>
        <dbReference type="Proteomes" id="UP000663852"/>
    </source>
</evidence>
<dbReference type="EMBL" id="CAJNOJ010000047">
    <property type="protein sequence ID" value="CAF0951736.1"/>
    <property type="molecule type" value="Genomic_DNA"/>
</dbReference>
<name>A0A814DAC8_ADIRI</name>
<dbReference type="PANTHER" id="PTHR44103:SF1">
    <property type="entry name" value="PROPROTEIN CONVERTASE P"/>
    <property type="match status" value="1"/>
</dbReference>
<protein>
    <submittedName>
        <fullName evidence="4">Uncharacterized protein</fullName>
    </submittedName>
</protein>
<feature type="transmembrane region" description="Helical" evidence="2">
    <location>
        <begin position="1342"/>
        <end position="1366"/>
    </location>
</feature>
<dbReference type="Pfam" id="PF13517">
    <property type="entry name" value="FG-GAP_3"/>
    <property type="match status" value="3"/>
</dbReference>
<dbReference type="InterPro" id="IPR028994">
    <property type="entry name" value="Integrin_alpha_N"/>
</dbReference>
<accession>A0A814DAC8</accession>
<evidence type="ECO:0000313" key="4">
    <source>
        <dbReference type="EMBL" id="CAF0951736.1"/>
    </source>
</evidence>
<proteinExistence type="predicted"/>
<evidence type="ECO:0000256" key="2">
    <source>
        <dbReference type="SAM" id="Phobius"/>
    </source>
</evidence>
<keyword evidence="5" id="KW-1185">Reference proteome</keyword>
<feature type="transmembrane region" description="Helical" evidence="2">
    <location>
        <begin position="1263"/>
        <end position="1285"/>
    </location>
</feature>